<dbReference type="PANTHER" id="PTHR12726">
    <property type="entry name" value="CERAMIDE GLUCOSYLTRANSFERASE"/>
    <property type="match status" value="1"/>
</dbReference>
<dbReference type="EMBL" id="CP024702">
    <property type="protein sequence ID" value="ATV67107.1"/>
    <property type="molecule type" value="Genomic_DNA"/>
</dbReference>
<evidence type="ECO:0000256" key="7">
    <source>
        <dbReference type="ARBA" id="ARBA00022989"/>
    </source>
</evidence>
<feature type="transmembrane region" description="Helical" evidence="9">
    <location>
        <begin position="277"/>
        <end position="298"/>
    </location>
</feature>
<dbReference type="GO" id="GO:0006679">
    <property type="term" value="P:glucosylceramide biosynthetic process"/>
    <property type="evidence" value="ECO:0007669"/>
    <property type="project" value="TreeGrafter"/>
</dbReference>
<evidence type="ECO:0000256" key="8">
    <source>
        <dbReference type="ARBA" id="ARBA00023136"/>
    </source>
</evidence>
<proteinExistence type="predicted"/>
<keyword evidence="4" id="KW-0328">Glycosyltransferase</keyword>
<evidence type="ECO:0000313" key="10">
    <source>
        <dbReference type="EMBL" id="ATV67107.1"/>
    </source>
</evidence>
<evidence type="ECO:0000256" key="2">
    <source>
        <dbReference type="ARBA" id="ARBA00004760"/>
    </source>
</evidence>
<dbReference type="GO" id="GO:0016020">
    <property type="term" value="C:membrane"/>
    <property type="evidence" value="ECO:0007669"/>
    <property type="project" value="UniProtKB-SubCell"/>
</dbReference>
<accession>A0AAD0F5L5</accession>
<sequence>MTITIILLILKLFFSFAYFYKIDKFEKTEIDEKKYTVLQPILSGDPRLEEDLTANLKNTTDMNFIWLVDKSDKVAKNIVENILKDKNYSNRIEVYYLDDVPQDLNPKIFKLAQVVDKIKTEYSIILDDDAVIDRKKLNELSVYEKDKDEWIATGIPFNYNIKGFYSKLISAFINSNSIFSYFSMSFLKENKTINGMFYILRTDILKKYSAFEEIKYWLCDDLALATYLLSKKVKIIQSTIFCNVRNTVPSLKRYILLMKRWLLFSNVYMKNAFSTKFLFIILLPTLLPTILLFFSFYLGIDYLVIVLNLFIGKIALFHIVRLFIYQGNYEENSFKKSLFVFSPQTTELLYELLSEFLLPFMLIYTLLTPPVILWRNKKIRVKDGKIHYEI</sequence>
<dbReference type="InterPro" id="IPR025993">
    <property type="entry name" value="Ceramide_glucosylTrfase"/>
</dbReference>
<keyword evidence="7 9" id="KW-1133">Transmembrane helix</keyword>
<comment type="subcellular location">
    <subcellularLocation>
        <location evidence="1">Membrane</location>
        <topology evidence="1">Multi-pass membrane protein</topology>
    </subcellularLocation>
</comment>
<evidence type="ECO:0000256" key="4">
    <source>
        <dbReference type="ARBA" id="ARBA00022676"/>
    </source>
</evidence>
<dbReference type="Proteomes" id="UP000231749">
    <property type="component" value="Chromosome"/>
</dbReference>
<feature type="transmembrane region" description="Helical" evidence="9">
    <location>
        <begin position="305"/>
        <end position="324"/>
    </location>
</feature>
<dbReference type="PANTHER" id="PTHR12726:SF0">
    <property type="entry name" value="CERAMIDE GLUCOSYLTRANSFERASE"/>
    <property type="match status" value="1"/>
</dbReference>
<evidence type="ECO:0000313" key="11">
    <source>
        <dbReference type="Proteomes" id="UP000231749"/>
    </source>
</evidence>
<evidence type="ECO:0000256" key="5">
    <source>
        <dbReference type="ARBA" id="ARBA00022679"/>
    </source>
</evidence>
<evidence type="ECO:0000256" key="3">
    <source>
        <dbReference type="ARBA" id="ARBA00004991"/>
    </source>
</evidence>
<reference evidence="11" key="1">
    <citation type="submission" date="2017-11" db="EMBL/GenBank/DDBJ databases">
        <title>Genome sequencing of Fusobacterium periodonticum KCOM 1282.</title>
        <authorList>
            <person name="Kook J.-K."/>
            <person name="Park S.-N."/>
            <person name="Lim Y.K."/>
        </authorList>
    </citation>
    <scope>NUCLEOTIDE SEQUENCE [LARGE SCALE GENOMIC DNA]</scope>
    <source>
        <strain evidence="11">KCOM 1282</strain>
    </source>
</reference>
<keyword evidence="8 9" id="KW-0472">Membrane</keyword>
<dbReference type="Gene3D" id="3.90.550.10">
    <property type="entry name" value="Spore Coat Polysaccharide Biosynthesis Protein SpsA, Chain A"/>
    <property type="match status" value="1"/>
</dbReference>
<dbReference type="SUPFAM" id="SSF53448">
    <property type="entry name" value="Nucleotide-diphospho-sugar transferases"/>
    <property type="match status" value="1"/>
</dbReference>
<comment type="pathway">
    <text evidence="2">Lipid metabolism; sphingolipid metabolism.</text>
</comment>
<feature type="transmembrane region" description="Helical" evidence="9">
    <location>
        <begin position="356"/>
        <end position="374"/>
    </location>
</feature>
<dbReference type="Pfam" id="PF13506">
    <property type="entry name" value="Glyco_transf_21"/>
    <property type="match status" value="1"/>
</dbReference>
<keyword evidence="6 9" id="KW-0812">Transmembrane</keyword>
<dbReference type="InterPro" id="IPR029044">
    <property type="entry name" value="Nucleotide-diphossugar_trans"/>
</dbReference>
<evidence type="ECO:0000256" key="9">
    <source>
        <dbReference type="SAM" id="Phobius"/>
    </source>
</evidence>
<keyword evidence="5" id="KW-0808">Transferase</keyword>
<protein>
    <submittedName>
        <fullName evidence="10">Ceramide glucosyltransferase</fullName>
    </submittedName>
</protein>
<organism evidence="10 11">
    <name type="scientific">Fusobacterium pseudoperiodonticum</name>
    <dbReference type="NCBI Taxonomy" id="2663009"/>
    <lineage>
        <taxon>Bacteria</taxon>
        <taxon>Fusobacteriati</taxon>
        <taxon>Fusobacteriota</taxon>
        <taxon>Fusobacteriia</taxon>
        <taxon>Fusobacteriales</taxon>
        <taxon>Fusobacteriaceae</taxon>
        <taxon>Fusobacterium</taxon>
    </lineage>
</organism>
<name>A0AAD0F5L5_9FUSO</name>
<gene>
    <name evidence="10" type="ORF">CTM86_08070</name>
</gene>
<evidence type="ECO:0000256" key="6">
    <source>
        <dbReference type="ARBA" id="ARBA00022692"/>
    </source>
</evidence>
<dbReference type="AlphaFoldDB" id="A0AAD0F5L5"/>
<comment type="pathway">
    <text evidence="3">Sphingolipid metabolism.</text>
</comment>
<evidence type="ECO:0000256" key="1">
    <source>
        <dbReference type="ARBA" id="ARBA00004141"/>
    </source>
</evidence>
<dbReference type="GO" id="GO:0008120">
    <property type="term" value="F:ceramide glucosyltransferase activity"/>
    <property type="evidence" value="ECO:0007669"/>
    <property type="project" value="TreeGrafter"/>
</dbReference>